<dbReference type="Proteomes" id="UP000277928">
    <property type="component" value="Unassembled WGS sequence"/>
</dbReference>
<dbReference type="AlphaFoldDB" id="A0A3P6S4P3"/>
<keyword evidence="2" id="KW-1185">Reference proteome</keyword>
<evidence type="ECO:0000313" key="1">
    <source>
        <dbReference type="EMBL" id="VDK67139.1"/>
    </source>
</evidence>
<sequence length="118" mass="13528">MDGRVSPRLVEPINKSEKRNAVPKMMENGDVRGDGNFKIHRIPLCRTARCFVSHVTSPSCIWVKPVNHITEKLQIRDLMTLTPAPVAHENRYVMAPLEEGVYARARIREIHQIDGRLF</sequence>
<proteinExistence type="predicted"/>
<gene>
    <name evidence="1" type="ORF">NLS_LOCUS41</name>
</gene>
<reference evidence="1 2" key="1">
    <citation type="submission" date="2018-08" db="EMBL/GenBank/DDBJ databases">
        <authorList>
            <person name="Laetsch R D."/>
            <person name="Stevens L."/>
            <person name="Kumar S."/>
            <person name="Blaxter L. M."/>
        </authorList>
    </citation>
    <scope>NUCLEOTIDE SEQUENCE [LARGE SCALE GENOMIC DNA]</scope>
</reference>
<dbReference type="OrthoDB" id="5832178at2759"/>
<name>A0A3P6S4P3_LITSI</name>
<accession>A0A3P6S4P3</accession>
<protein>
    <submittedName>
        <fullName evidence="1">Uncharacterized protein</fullName>
    </submittedName>
</protein>
<organism evidence="1 2">
    <name type="scientific">Litomosoides sigmodontis</name>
    <name type="common">Filarial nematode worm</name>
    <dbReference type="NCBI Taxonomy" id="42156"/>
    <lineage>
        <taxon>Eukaryota</taxon>
        <taxon>Metazoa</taxon>
        <taxon>Ecdysozoa</taxon>
        <taxon>Nematoda</taxon>
        <taxon>Chromadorea</taxon>
        <taxon>Rhabditida</taxon>
        <taxon>Spirurina</taxon>
        <taxon>Spiruromorpha</taxon>
        <taxon>Filarioidea</taxon>
        <taxon>Onchocercidae</taxon>
        <taxon>Litomosoides</taxon>
    </lineage>
</organism>
<dbReference type="STRING" id="42156.A0A3P6S4P3"/>
<evidence type="ECO:0000313" key="2">
    <source>
        <dbReference type="Proteomes" id="UP000277928"/>
    </source>
</evidence>
<dbReference type="EMBL" id="UYRX01000001">
    <property type="protein sequence ID" value="VDK67139.1"/>
    <property type="molecule type" value="Genomic_DNA"/>
</dbReference>